<feature type="transmembrane region" description="Helical" evidence="13">
    <location>
        <begin position="326"/>
        <end position="345"/>
    </location>
</feature>
<evidence type="ECO:0000256" key="6">
    <source>
        <dbReference type="ARBA" id="ARBA00022449"/>
    </source>
</evidence>
<dbReference type="NCBIfam" id="TIGR00797">
    <property type="entry name" value="matE"/>
    <property type="match status" value="1"/>
</dbReference>
<evidence type="ECO:0000256" key="3">
    <source>
        <dbReference type="ARBA" id="ARBA00010199"/>
    </source>
</evidence>
<keyword evidence="7" id="KW-1003">Cell membrane</keyword>
<comment type="caution">
    <text evidence="14">The sequence shown here is derived from an EMBL/GenBank/DDBJ whole genome shotgun (WGS) entry which is preliminary data.</text>
</comment>
<feature type="transmembrane region" description="Helical" evidence="13">
    <location>
        <begin position="292"/>
        <end position="314"/>
    </location>
</feature>
<evidence type="ECO:0000256" key="2">
    <source>
        <dbReference type="ARBA" id="ARBA00004651"/>
    </source>
</evidence>
<feature type="transmembrane region" description="Helical" evidence="13">
    <location>
        <begin position="419"/>
        <end position="443"/>
    </location>
</feature>
<keyword evidence="11 13" id="KW-0472">Membrane</keyword>
<comment type="function">
    <text evidence="1">Multidrug efflux pump.</text>
</comment>
<comment type="similarity">
    <text evidence="3">Belongs to the multi antimicrobial extrusion (MATE) (TC 2.A.66.1) family.</text>
</comment>
<reference evidence="14 15" key="1">
    <citation type="submission" date="2021-06" db="EMBL/GenBank/DDBJ databases">
        <authorList>
            <person name="Sun Q."/>
            <person name="Li D."/>
        </authorList>
    </citation>
    <scope>NUCLEOTIDE SEQUENCE [LARGE SCALE GENOMIC DNA]</scope>
    <source>
        <strain evidence="14 15">MSJ-40</strain>
    </source>
</reference>
<feature type="transmembrane region" description="Helical" evidence="13">
    <location>
        <begin position="200"/>
        <end position="223"/>
    </location>
</feature>
<comment type="subcellular location">
    <subcellularLocation>
        <location evidence="2">Cell membrane</location>
        <topology evidence="2">Multi-pass membrane protein</topology>
    </subcellularLocation>
</comment>
<dbReference type="PIRSF" id="PIRSF006603">
    <property type="entry name" value="DinF"/>
    <property type="match status" value="1"/>
</dbReference>
<dbReference type="EMBL" id="JAHLPM010000011">
    <property type="protein sequence ID" value="MBU5438987.1"/>
    <property type="molecule type" value="Genomic_DNA"/>
</dbReference>
<dbReference type="RefSeq" id="WP_216520556.1">
    <property type="nucleotide sequence ID" value="NZ_JAHLPM010000011.1"/>
</dbReference>
<evidence type="ECO:0000256" key="8">
    <source>
        <dbReference type="ARBA" id="ARBA00022692"/>
    </source>
</evidence>
<evidence type="ECO:0000256" key="5">
    <source>
        <dbReference type="ARBA" id="ARBA00022448"/>
    </source>
</evidence>
<feature type="transmembrane region" description="Helical" evidence="13">
    <location>
        <begin position="135"/>
        <end position="156"/>
    </location>
</feature>
<feature type="transmembrane region" description="Helical" evidence="13">
    <location>
        <begin position="394"/>
        <end position="413"/>
    </location>
</feature>
<evidence type="ECO:0000256" key="11">
    <source>
        <dbReference type="ARBA" id="ARBA00023136"/>
    </source>
</evidence>
<evidence type="ECO:0000256" key="12">
    <source>
        <dbReference type="ARBA" id="ARBA00031636"/>
    </source>
</evidence>
<keyword evidence="10" id="KW-0406">Ion transport</keyword>
<feature type="transmembrane region" description="Helical" evidence="13">
    <location>
        <begin position="168"/>
        <end position="185"/>
    </location>
</feature>
<dbReference type="InterPro" id="IPR048279">
    <property type="entry name" value="MdtK-like"/>
</dbReference>
<dbReference type="PANTHER" id="PTHR43298">
    <property type="entry name" value="MULTIDRUG RESISTANCE PROTEIN NORM-RELATED"/>
    <property type="match status" value="1"/>
</dbReference>
<evidence type="ECO:0000256" key="4">
    <source>
        <dbReference type="ARBA" id="ARBA00020268"/>
    </source>
</evidence>
<sequence>MDHNNELLTGNFKKNLLKMSIPTMLGFVLQAVYDMVDMIWVGRISSSAVAGVTIFSTVFWLVNILNDVIGTSSISLITQSYGKNDVDRSRKIVEQTLAFKGLVAVITAIIFSVLLKPLLNFFTDDPEVLKAALDYGYIRMFFLPIMFSSYSVNTALRCLGDAKTPMKIMIISSVANIILDPIFMFDKIPGTNIPGLNMGVFGAALATVISIVISFILGFYVLLKGNEKLKITIKGLFQLDWEIDKKLLTIGLPTGIEMLMRNLSSVVTLKFISLYGTNVVAAMGIGGRIFNFAFMPLMGINMGASTIVGQALGANDIDRAKETARFSSLINVIMMGVLTLFAIIFPEQIMKIFINDPDVILIGNTMVRVLTPALILAGISMGLGTVFTGSGHNIPFLIASILSRWAIQVPILYFSTRVFHLPIIIIWFSYVAAEVVEFLIVSIEYKRGVWETKRV</sequence>
<evidence type="ECO:0000313" key="15">
    <source>
        <dbReference type="Proteomes" id="UP000749471"/>
    </source>
</evidence>
<accession>A0ABS6E863</accession>
<dbReference type="Proteomes" id="UP000749471">
    <property type="component" value="Unassembled WGS sequence"/>
</dbReference>
<feature type="transmembrane region" description="Helical" evidence="13">
    <location>
        <begin position="39"/>
        <end position="62"/>
    </location>
</feature>
<dbReference type="PANTHER" id="PTHR43298:SF2">
    <property type="entry name" value="FMN_FAD EXPORTER YEEO-RELATED"/>
    <property type="match status" value="1"/>
</dbReference>
<keyword evidence="8 13" id="KW-0812">Transmembrane</keyword>
<keyword evidence="5" id="KW-0813">Transport</keyword>
<keyword evidence="15" id="KW-1185">Reference proteome</keyword>
<feature type="transmembrane region" description="Helical" evidence="13">
    <location>
        <begin position="365"/>
        <end position="387"/>
    </location>
</feature>
<evidence type="ECO:0000256" key="13">
    <source>
        <dbReference type="SAM" id="Phobius"/>
    </source>
</evidence>
<evidence type="ECO:0000313" key="14">
    <source>
        <dbReference type="EMBL" id="MBU5438987.1"/>
    </source>
</evidence>
<keyword evidence="6" id="KW-0050">Antiport</keyword>
<keyword evidence="9 13" id="KW-1133">Transmembrane helix</keyword>
<feature type="transmembrane region" description="Helical" evidence="13">
    <location>
        <begin position="97"/>
        <end position="115"/>
    </location>
</feature>
<name>A0ABS6E863_9FIRM</name>
<evidence type="ECO:0000256" key="9">
    <source>
        <dbReference type="ARBA" id="ARBA00022989"/>
    </source>
</evidence>
<dbReference type="Pfam" id="PF01554">
    <property type="entry name" value="MatE"/>
    <property type="match status" value="2"/>
</dbReference>
<gene>
    <name evidence="14" type="ORF">KQI42_13245</name>
</gene>
<dbReference type="InterPro" id="IPR002528">
    <property type="entry name" value="MATE_fam"/>
</dbReference>
<dbReference type="InterPro" id="IPR050222">
    <property type="entry name" value="MATE_MdtK"/>
</dbReference>
<feature type="transmembrane region" description="Helical" evidence="13">
    <location>
        <begin position="267"/>
        <end position="286"/>
    </location>
</feature>
<dbReference type="CDD" id="cd13137">
    <property type="entry name" value="MATE_NorM_like"/>
    <property type="match status" value="1"/>
</dbReference>
<evidence type="ECO:0000256" key="1">
    <source>
        <dbReference type="ARBA" id="ARBA00003408"/>
    </source>
</evidence>
<evidence type="ECO:0000256" key="10">
    <source>
        <dbReference type="ARBA" id="ARBA00023065"/>
    </source>
</evidence>
<evidence type="ECO:0000256" key="7">
    <source>
        <dbReference type="ARBA" id="ARBA00022475"/>
    </source>
</evidence>
<proteinExistence type="inferred from homology"/>
<protein>
    <recommendedName>
        <fullName evidence="4">Probable multidrug resistance protein NorM</fullName>
    </recommendedName>
    <alternativeName>
        <fullName evidence="12">Multidrug-efflux transporter</fullName>
    </alternativeName>
</protein>
<organism evidence="14 15">
    <name type="scientific">Tissierella simiarum</name>
    <dbReference type="NCBI Taxonomy" id="2841534"/>
    <lineage>
        <taxon>Bacteria</taxon>
        <taxon>Bacillati</taxon>
        <taxon>Bacillota</taxon>
        <taxon>Tissierellia</taxon>
        <taxon>Tissierellales</taxon>
        <taxon>Tissierellaceae</taxon>
        <taxon>Tissierella</taxon>
    </lineage>
</organism>